<gene>
    <name evidence="2" type="ORF">B4U80_09019</name>
</gene>
<dbReference type="PANTHER" id="PTHR15191">
    <property type="entry name" value="PROTEIN CBG20567"/>
    <property type="match status" value="1"/>
</dbReference>
<evidence type="ECO:0000313" key="3">
    <source>
        <dbReference type="Proteomes" id="UP000288716"/>
    </source>
</evidence>
<reference evidence="2 3" key="1">
    <citation type="journal article" date="2018" name="Gigascience">
        <title>Genomes of trombidid mites reveal novel predicted allergens and laterally-transferred genes associated with secondary metabolism.</title>
        <authorList>
            <person name="Dong X."/>
            <person name="Chaisiri K."/>
            <person name="Xia D."/>
            <person name="Armstrong S.D."/>
            <person name="Fang Y."/>
            <person name="Donnelly M.J."/>
            <person name="Kadowaki T."/>
            <person name="McGarry J.W."/>
            <person name="Darby A.C."/>
            <person name="Makepeace B.L."/>
        </authorList>
    </citation>
    <scope>NUCLEOTIDE SEQUENCE [LARGE SCALE GENOMIC DNA]</scope>
    <source>
        <strain evidence="2">UoL-UT</strain>
    </source>
</reference>
<accession>A0A443SWW2</accession>
<dbReference type="InterPro" id="IPR052304">
    <property type="entry name" value="PTTG1IP"/>
</dbReference>
<organism evidence="2 3">
    <name type="scientific">Leptotrombidium deliense</name>
    <dbReference type="NCBI Taxonomy" id="299467"/>
    <lineage>
        <taxon>Eukaryota</taxon>
        <taxon>Metazoa</taxon>
        <taxon>Ecdysozoa</taxon>
        <taxon>Arthropoda</taxon>
        <taxon>Chelicerata</taxon>
        <taxon>Arachnida</taxon>
        <taxon>Acari</taxon>
        <taxon>Acariformes</taxon>
        <taxon>Trombidiformes</taxon>
        <taxon>Prostigmata</taxon>
        <taxon>Anystina</taxon>
        <taxon>Parasitengona</taxon>
        <taxon>Trombiculoidea</taxon>
        <taxon>Trombiculidae</taxon>
        <taxon>Leptotrombidium</taxon>
    </lineage>
</organism>
<keyword evidence="3" id="KW-1185">Reference proteome</keyword>
<dbReference type="GO" id="GO:0005737">
    <property type="term" value="C:cytoplasm"/>
    <property type="evidence" value="ECO:0007669"/>
    <property type="project" value="TreeGrafter"/>
</dbReference>
<dbReference type="VEuPathDB" id="VectorBase:LDEU000027"/>
<keyword evidence="1" id="KW-1133">Transmembrane helix</keyword>
<protein>
    <submittedName>
        <fullName evidence="2">Pituitary tumor-transforming gene 1 protein-interacting protein-like protein</fullName>
    </submittedName>
</protein>
<feature type="transmembrane region" description="Helical" evidence="1">
    <location>
        <begin position="26"/>
        <end position="50"/>
    </location>
</feature>
<dbReference type="STRING" id="299467.A0A443SWW2"/>
<dbReference type="GO" id="GO:0005634">
    <property type="term" value="C:nucleus"/>
    <property type="evidence" value="ECO:0007669"/>
    <property type="project" value="TreeGrafter"/>
</dbReference>
<name>A0A443SWW2_9ACAR</name>
<dbReference type="AlphaFoldDB" id="A0A443SWW2"/>
<evidence type="ECO:0000313" key="2">
    <source>
        <dbReference type="EMBL" id="RWS32000.1"/>
    </source>
</evidence>
<evidence type="ECO:0000256" key="1">
    <source>
        <dbReference type="SAM" id="Phobius"/>
    </source>
</evidence>
<keyword evidence="1" id="KW-0812">Transmembrane</keyword>
<comment type="caution">
    <text evidence="2">The sequence shown here is derived from an EMBL/GenBank/DDBJ whole genome shotgun (WGS) entry which is preliminary data.</text>
</comment>
<keyword evidence="1" id="KW-0472">Membrane</keyword>
<dbReference type="GO" id="GO:0006606">
    <property type="term" value="P:protein import into nucleus"/>
    <property type="evidence" value="ECO:0007669"/>
    <property type="project" value="TreeGrafter"/>
</dbReference>
<proteinExistence type="predicted"/>
<dbReference type="OrthoDB" id="6513919at2759"/>
<sequence>MKPDPSACGSLKDIAYGTCLMDLRTILIIVGSVGGFLILTITVCCCYCCYKCKRNDNNEWQQKWESLRLSRLAANEDRKRERQLKMDEMRRKYGLAPSSNQYQKFS</sequence>
<dbReference type="Proteomes" id="UP000288716">
    <property type="component" value="Unassembled WGS sequence"/>
</dbReference>
<dbReference type="EMBL" id="NCKV01000004">
    <property type="protein sequence ID" value="RWS32000.1"/>
    <property type="molecule type" value="Genomic_DNA"/>
</dbReference>
<dbReference type="PANTHER" id="PTHR15191:SF3">
    <property type="entry name" value="PITUITARY TUMOR-TRANSFORMING GENE PROTEIN-BINDING FACTOR"/>
    <property type="match status" value="1"/>
</dbReference>